<dbReference type="Proteomes" id="UP000054144">
    <property type="component" value="Unassembled WGS sequence"/>
</dbReference>
<dbReference type="AlphaFoldDB" id="A0A0D7AR25"/>
<gene>
    <name evidence="4" type="ORF">FISHEDRAFT_32639</name>
</gene>
<keyword evidence="2" id="KW-1133">Transmembrane helix</keyword>
<dbReference type="InterPro" id="IPR007245">
    <property type="entry name" value="PIG-T"/>
</dbReference>
<evidence type="ECO:0000313" key="5">
    <source>
        <dbReference type="Proteomes" id="UP000054144"/>
    </source>
</evidence>
<keyword evidence="2" id="KW-0812">Transmembrane</keyword>
<dbReference type="PANTHER" id="PTHR12959">
    <property type="entry name" value="GPI TRANSAMIDASE COMPONENT PIG-T-RELATED"/>
    <property type="match status" value="1"/>
</dbReference>
<feature type="compositionally biased region" description="Low complexity" evidence="1">
    <location>
        <begin position="553"/>
        <end position="569"/>
    </location>
</feature>
<accession>A0A0D7AR25</accession>
<feature type="region of interest" description="Disordered" evidence="1">
    <location>
        <begin position="540"/>
        <end position="569"/>
    </location>
</feature>
<feature type="transmembrane region" description="Helical" evidence="2">
    <location>
        <begin position="499"/>
        <end position="522"/>
    </location>
</feature>
<protein>
    <submittedName>
        <fullName evidence="4">Gpi16 subunit, GPI transamidase component</fullName>
    </submittedName>
</protein>
<feature type="signal peptide" evidence="3">
    <location>
        <begin position="1"/>
        <end position="20"/>
    </location>
</feature>
<reference evidence="4 5" key="1">
    <citation type="journal article" date="2015" name="Fungal Genet. Biol.">
        <title>Evolution of novel wood decay mechanisms in Agaricales revealed by the genome sequences of Fistulina hepatica and Cylindrobasidium torrendii.</title>
        <authorList>
            <person name="Floudas D."/>
            <person name="Held B.W."/>
            <person name="Riley R."/>
            <person name="Nagy L.G."/>
            <person name="Koehler G."/>
            <person name="Ransdell A.S."/>
            <person name="Younus H."/>
            <person name="Chow J."/>
            <person name="Chiniquy J."/>
            <person name="Lipzen A."/>
            <person name="Tritt A."/>
            <person name="Sun H."/>
            <person name="Haridas S."/>
            <person name="LaButti K."/>
            <person name="Ohm R.A."/>
            <person name="Kues U."/>
            <person name="Blanchette R.A."/>
            <person name="Grigoriev I.V."/>
            <person name="Minto R.E."/>
            <person name="Hibbett D.S."/>
        </authorList>
    </citation>
    <scope>NUCLEOTIDE SEQUENCE [LARGE SCALE GENOMIC DNA]</scope>
    <source>
        <strain evidence="4 5">ATCC 64428</strain>
    </source>
</reference>
<dbReference type="EMBL" id="KN881587">
    <property type="protein sequence ID" value="KIY53776.1"/>
    <property type="molecule type" value="Genomic_DNA"/>
</dbReference>
<keyword evidence="2" id="KW-0472">Membrane</keyword>
<keyword evidence="3" id="KW-0732">Signal</keyword>
<name>A0A0D7AR25_9AGAR</name>
<dbReference type="GO" id="GO:0042765">
    <property type="term" value="C:GPI-anchor transamidase complex"/>
    <property type="evidence" value="ECO:0007669"/>
    <property type="project" value="InterPro"/>
</dbReference>
<feature type="chain" id="PRO_5002316503" evidence="3">
    <location>
        <begin position="21"/>
        <end position="569"/>
    </location>
</feature>
<dbReference type="Pfam" id="PF04113">
    <property type="entry name" value="Gpi16"/>
    <property type="match status" value="2"/>
</dbReference>
<proteinExistence type="predicted"/>
<evidence type="ECO:0000256" key="3">
    <source>
        <dbReference type="SAM" id="SignalP"/>
    </source>
</evidence>
<organism evidence="4 5">
    <name type="scientific">Fistulina hepatica ATCC 64428</name>
    <dbReference type="NCBI Taxonomy" id="1128425"/>
    <lineage>
        <taxon>Eukaryota</taxon>
        <taxon>Fungi</taxon>
        <taxon>Dikarya</taxon>
        <taxon>Basidiomycota</taxon>
        <taxon>Agaricomycotina</taxon>
        <taxon>Agaricomycetes</taxon>
        <taxon>Agaricomycetidae</taxon>
        <taxon>Agaricales</taxon>
        <taxon>Fistulinaceae</taxon>
        <taxon>Fistulina</taxon>
    </lineage>
</organism>
<evidence type="ECO:0000256" key="1">
    <source>
        <dbReference type="SAM" id="MobiDB-lite"/>
    </source>
</evidence>
<keyword evidence="5" id="KW-1185">Reference proteome</keyword>
<evidence type="ECO:0000313" key="4">
    <source>
        <dbReference type="EMBL" id="KIY53776.1"/>
    </source>
</evidence>
<dbReference type="GO" id="GO:0016255">
    <property type="term" value="P:attachment of GPI anchor to protein"/>
    <property type="evidence" value="ECO:0007669"/>
    <property type="project" value="InterPro"/>
</dbReference>
<sequence>MFSCSFVGWFLFIFCSLSFASSLHAPSSHENFKEELLVRHLIDGKVLSHFSFTSLLHNAAPRNPTLLGQEDVPQHHSVFPLALGRILREYAVDELHLSLNAGQWRYDRWGYPEEPSVGTGAELWAWMSDGGPMTIDERWSGLRNSLAGLFCASIGSMDERRTTSPRSSFSPEGDLPDWRGAANATGFSTHGMRHAFLPSEHVCTENLTPFRKLLPCKSLSGLAQLLDPHHLFDADWHGMGVHVRWLAGEEGGIEVRLTFQMVSDPLRVPGTRRRDWSFEALYGRTVDRACPVAQSSTIAVTLPFGERYAITPEPGHVAEGVAYYDVAEHVPLNVGIHWLDEFHYSPEPYAVAPFAVQRKLHGASQDRGQLSVTLQNKDTLMRRVKYVETLPWFAQLFLHTMTITVDDVQRDDLMSDLYYIPPIPHGRPTTLEVVLSLPPQSTMRVTFEVKKAFLRYTEHPPDAQRGWDLPPAIIISLVDRLRIYTPALLIDLATPDFSMPYNVIIFSCSLIAFLFGSVFNLLTRRFVVLKVDGSEVAPAVAAQENAKDSQDKSTPIPESEPSPTDSKMP</sequence>
<evidence type="ECO:0000256" key="2">
    <source>
        <dbReference type="SAM" id="Phobius"/>
    </source>
</evidence>
<dbReference type="PANTHER" id="PTHR12959:SF11">
    <property type="entry name" value="GPI TRANSAMIDASE COMPONENT PIG-T"/>
    <property type="match status" value="1"/>
</dbReference>
<dbReference type="OrthoDB" id="331263at2759"/>